<gene>
    <name evidence="3" type="ORF">G7B40_027190</name>
</gene>
<proteinExistence type="predicted"/>
<dbReference type="AlphaFoldDB" id="A0AAP5MBQ2"/>
<organism evidence="3 4">
    <name type="scientific">Aetokthonos hydrillicola Thurmond2011</name>
    <dbReference type="NCBI Taxonomy" id="2712845"/>
    <lineage>
        <taxon>Bacteria</taxon>
        <taxon>Bacillati</taxon>
        <taxon>Cyanobacteriota</taxon>
        <taxon>Cyanophyceae</taxon>
        <taxon>Nostocales</taxon>
        <taxon>Hapalosiphonaceae</taxon>
        <taxon>Aetokthonos</taxon>
    </lineage>
</organism>
<protein>
    <submittedName>
        <fullName evidence="3">Uncharacterized protein</fullName>
    </submittedName>
</protein>
<dbReference type="RefSeq" id="WP_208354650.1">
    <property type="nucleotide sequence ID" value="NZ_JAALHA020000016.1"/>
</dbReference>
<name>A0AAP5MBQ2_9CYAN</name>
<reference evidence="4" key="1">
    <citation type="journal article" date="2021" name="Science">
        <title>Hunting the eagle killer: A cyanobacterial neurotoxin causes vacuolar myelinopathy.</title>
        <authorList>
            <person name="Breinlinger S."/>
            <person name="Phillips T.J."/>
            <person name="Haram B.N."/>
            <person name="Mares J."/>
            <person name="Martinez Yerena J.A."/>
            <person name="Hrouzek P."/>
            <person name="Sobotka R."/>
            <person name="Henderson W.M."/>
            <person name="Schmieder P."/>
            <person name="Williams S.M."/>
            <person name="Lauderdale J.D."/>
            <person name="Wilde H.D."/>
            <person name="Gerrin W."/>
            <person name="Kust A."/>
            <person name="Washington J.W."/>
            <person name="Wagner C."/>
            <person name="Geier B."/>
            <person name="Liebeke M."/>
            <person name="Enke H."/>
            <person name="Niedermeyer T.H.J."/>
            <person name="Wilde S.B."/>
        </authorList>
    </citation>
    <scope>NUCLEOTIDE SEQUENCE [LARGE SCALE GENOMIC DNA]</scope>
    <source>
        <strain evidence="4">Thurmond2011</strain>
    </source>
</reference>
<keyword evidence="2" id="KW-0732">Signal</keyword>
<dbReference type="Proteomes" id="UP000667802">
    <property type="component" value="Unassembled WGS sequence"/>
</dbReference>
<feature type="chain" id="PRO_5042921219" evidence="2">
    <location>
        <begin position="26"/>
        <end position="119"/>
    </location>
</feature>
<comment type="caution">
    <text evidence="3">The sequence shown here is derived from an EMBL/GenBank/DDBJ whole genome shotgun (WGS) entry which is preliminary data.</text>
</comment>
<accession>A0AAP5MBQ2</accession>
<sequence>MPARQSISLLVLSLLIALPAGIASAGNDVDIQGTNSRVTVTDDGNVKIRSNSPSTTNNNLIVPTSRVRNQILLRSLKSPRYYQYSQCSGSTYSHQSNRTNRYGDSVNHTYSSTTTKSCQ</sequence>
<evidence type="ECO:0000256" key="2">
    <source>
        <dbReference type="SAM" id="SignalP"/>
    </source>
</evidence>
<evidence type="ECO:0000313" key="3">
    <source>
        <dbReference type="EMBL" id="MDR9898217.1"/>
    </source>
</evidence>
<evidence type="ECO:0000256" key="1">
    <source>
        <dbReference type="SAM" id="MobiDB-lite"/>
    </source>
</evidence>
<feature type="signal peptide" evidence="2">
    <location>
        <begin position="1"/>
        <end position="25"/>
    </location>
</feature>
<dbReference type="EMBL" id="JAALHA020000016">
    <property type="protein sequence ID" value="MDR9898217.1"/>
    <property type="molecule type" value="Genomic_DNA"/>
</dbReference>
<evidence type="ECO:0000313" key="4">
    <source>
        <dbReference type="Proteomes" id="UP000667802"/>
    </source>
</evidence>
<feature type="region of interest" description="Disordered" evidence="1">
    <location>
        <begin position="87"/>
        <end position="119"/>
    </location>
</feature>
<keyword evidence="4" id="KW-1185">Reference proteome</keyword>